<feature type="compositionally biased region" description="Basic and acidic residues" evidence="1">
    <location>
        <begin position="193"/>
        <end position="207"/>
    </location>
</feature>
<feature type="compositionally biased region" description="Basic and acidic residues" evidence="1">
    <location>
        <begin position="64"/>
        <end position="85"/>
    </location>
</feature>
<reference evidence="2 3" key="1">
    <citation type="submission" date="2022-09" db="EMBL/GenBank/DDBJ databases">
        <authorList>
            <person name="Palmer J.M."/>
        </authorList>
    </citation>
    <scope>NUCLEOTIDE SEQUENCE [LARGE SCALE GENOMIC DNA]</scope>
    <source>
        <strain evidence="2 3">DSM 7382</strain>
    </source>
</reference>
<accession>A0AAW0FRP3</accession>
<dbReference type="AlphaFoldDB" id="A0AAW0FRP3"/>
<organism evidence="2 3">
    <name type="scientific">Cerrena zonata</name>
    <dbReference type="NCBI Taxonomy" id="2478898"/>
    <lineage>
        <taxon>Eukaryota</taxon>
        <taxon>Fungi</taxon>
        <taxon>Dikarya</taxon>
        <taxon>Basidiomycota</taxon>
        <taxon>Agaricomycotina</taxon>
        <taxon>Agaricomycetes</taxon>
        <taxon>Polyporales</taxon>
        <taxon>Cerrenaceae</taxon>
        <taxon>Cerrena</taxon>
    </lineage>
</organism>
<protein>
    <submittedName>
        <fullName evidence="2">Uncharacterized protein</fullName>
    </submittedName>
</protein>
<feature type="compositionally biased region" description="Polar residues" evidence="1">
    <location>
        <begin position="140"/>
        <end position="152"/>
    </location>
</feature>
<sequence length="238" mass="26853">MSLLYGHVEDIWVEDYRPYASFLAPQNPNLEIRTLEQRRDSRSPAPAGGIRRIGPPRRFAAKRRSADRALAEREEDTQSKRRARGELRVEDIARPQRGLAGRAMITPNVEEDNVGTYRDPDSITRSHITIPVISRGRRATSFTNRASGQSSRPGVRVARSHELTASTSRQPRLDPMEGSSSQAGPSDPMEFGRFSREALHKQLEKQGGKIIQLELTRMDLDTKEHATHEEESEWGSSE</sequence>
<evidence type="ECO:0000313" key="2">
    <source>
        <dbReference type="EMBL" id="KAK7680011.1"/>
    </source>
</evidence>
<feature type="region of interest" description="Disordered" evidence="1">
    <location>
        <begin position="37"/>
        <end position="85"/>
    </location>
</feature>
<evidence type="ECO:0000313" key="3">
    <source>
        <dbReference type="Proteomes" id="UP001385951"/>
    </source>
</evidence>
<keyword evidence="3" id="KW-1185">Reference proteome</keyword>
<gene>
    <name evidence="2" type="ORF">QCA50_016957</name>
</gene>
<feature type="compositionally biased region" description="Low complexity" evidence="1">
    <location>
        <begin position="44"/>
        <end position="58"/>
    </location>
</feature>
<comment type="caution">
    <text evidence="2">The sequence shown here is derived from an EMBL/GenBank/DDBJ whole genome shotgun (WGS) entry which is preliminary data.</text>
</comment>
<name>A0AAW0FRP3_9APHY</name>
<proteinExistence type="predicted"/>
<dbReference type="EMBL" id="JASBNA010000053">
    <property type="protein sequence ID" value="KAK7680011.1"/>
    <property type="molecule type" value="Genomic_DNA"/>
</dbReference>
<evidence type="ECO:0000256" key="1">
    <source>
        <dbReference type="SAM" id="MobiDB-lite"/>
    </source>
</evidence>
<dbReference type="Proteomes" id="UP001385951">
    <property type="component" value="Unassembled WGS sequence"/>
</dbReference>
<feature type="region of interest" description="Disordered" evidence="1">
    <location>
        <begin position="134"/>
        <end position="209"/>
    </location>
</feature>